<keyword evidence="2" id="KW-1185">Reference proteome</keyword>
<gene>
    <name evidence="1" type="ORF">H0235_011572</name>
</gene>
<name>A0A834NS90_VESPE</name>
<sequence>MFFHGILATTESILSGKADGYACIIYDATLTTIFSAPTSITRTSAGSQHRDSSTNRFALSFYVAASRQFPNLHFMPIGKRCFYRSRSPWGHLHVHVRMVDSIVPKIQPRLTSSHPISLLRCQSEAETWNARKARTGDKEGGTSSQE</sequence>
<accession>A0A834NS90</accession>
<evidence type="ECO:0000313" key="2">
    <source>
        <dbReference type="Proteomes" id="UP000600918"/>
    </source>
</evidence>
<comment type="caution">
    <text evidence="1">The sequence shown here is derived from an EMBL/GenBank/DDBJ whole genome shotgun (WGS) entry which is preliminary data.</text>
</comment>
<organism evidence="1 2">
    <name type="scientific">Vespula pensylvanica</name>
    <name type="common">Western yellow jacket</name>
    <name type="synonym">Wasp</name>
    <dbReference type="NCBI Taxonomy" id="30213"/>
    <lineage>
        <taxon>Eukaryota</taxon>
        <taxon>Metazoa</taxon>
        <taxon>Ecdysozoa</taxon>
        <taxon>Arthropoda</taxon>
        <taxon>Hexapoda</taxon>
        <taxon>Insecta</taxon>
        <taxon>Pterygota</taxon>
        <taxon>Neoptera</taxon>
        <taxon>Endopterygota</taxon>
        <taxon>Hymenoptera</taxon>
        <taxon>Apocrita</taxon>
        <taxon>Aculeata</taxon>
        <taxon>Vespoidea</taxon>
        <taxon>Vespidae</taxon>
        <taxon>Vespinae</taxon>
        <taxon>Vespula</taxon>
    </lineage>
</organism>
<dbReference type="Proteomes" id="UP000600918">
    <property type="component" value="Unassembled WGS sequence"/>
</dbReference>
<dbReference type="AlphaFoldDB" id="A0A834NS90"/>
<evidence type="ECO:0000313" key="1">
    <source>
        <dbReference type="EMBL" id="KAF7417041.1"/>
    </source>
</evidence>
<reference evidence="1" key="1">
    <citation type="journal article" date="2020" name="G3 (Bethesda)">
        <title>High-Quality Assemblies for Three Invasive Social Wasps from the &lt;i&gt;Vespula&lt;/i&gt; Genus.</title>
        <authorList>
            <person name="Harrop T.W.R."/>
            <person name="Guhlin J."/>
            <person name="McLaughlin G.M."/>
            <person name="Permina E."/>
            <person name="Stockwell P."/>
            <person name="Gilligan J."/>
            <person name="Le Lec M.F."/>
            <person name="Gruber M.A.M."/>
            <person name="Quinn O."/>
            <person name="Lovegrove M."/>
            <person name="Duncan E.J."/>
            <person name="Remnant E.J."/>
            <person name="Van Eeckhoven J."/>
            <person name="Graham B."/>
            <person name="Knapp R.A."/>
            <person name="Langford K.W."/>
            <person name="Kronenberg Z."/>
            <person name="Press M.O."/>
            <person name="Eacker S.M."/>
            <person name="Wilson-Rankin E.E."/>
            <person name="Purcell J."/>
            <person name="Lester P.J."/>
            <person name="Dearden P.K."/>
        </authorList>
    </citation>
    <scope>NUCLEOTIDE SEQUENCE</scope>
    <source>
        <strain evidence="1">Volc-1</strain>
    </source>
</reference>
<dbReference type="EMBL" id="JACSDY010000010">
    <property type="protein sequence ID" value="KAF7417041.1"/>
    <property type="molecule type" value="Genomic_DNA"/>
</dbReference>
<protein>
    <submittedName>
        <fullName evidence="1">Uncharacterized protein</fullName>
    </submittedName>
</protein>
<proteinExistence type="predicted"/>